<protein>
    <submittedName>
        <fullName evidence="4">D-inositol-3-phosphate glycosyltransferase</fullName>
        <ecNumber evidence="4">2.4.1.250</ecNumber>
    </submittedName>
</protein>
<feature type="domain" description="Glycosyl transferase family 1" evidence="2">
    <location>
        <begin position="247"/>
        <end position="401"/>
    </location>
</feature>
<sequence length="1099" mass="120794">MQIDTFKVKEFPAIDQIGMSTGHEKLRVCIVTEEIIGPVRNGGIASTYYHLSKGLAAHGHEVHVLFLKGRVVQDETPEHWVEHFAAFGVTLHYLEAPKADLWGSSIEWQARFGAAYAWLRDNPPFDVVHTSEWRGGMIYALMAKRMGLAFRETLFLVKTSSPHIWNRHYQMQPIEQRELVLAAYAEQKCVELADAVIGGSAHLITFMEEIGYKVPDANVFVQPNIVDFSKVIVTDDRPPRAPGDVVKTQELIFFGRLEARKGVEMMCNALDILKERGIAPSRMTFMGKWGAPLATQGGMRPQDYIEEKSKNWDFEVGIIDDKNQPAALSHMCSRDMIAVMPSLIENSTMAVYETLENNIPFIATAVGGTPELIDPKDHERSLVAPRAQDLANQLERALTEGQPIAHSSFSNDENLRVWYGFHAHVGDMVKAKGRRTAITEITAPVDPAPAPVRSISFATLMRRGDAISPLVNTLLADAPDQVVLGFTDAALREEVTEAAEQLAHAEVKVTVVDAIGQAAGDALNMLMEAQSCDAVVIGHGADICPLPGYFAAAKTALTHQPDILFTSFFDAGKGVTGMPIGGDVASQYMNTRAYGPEIFALRAATYDRLGAFEPYDVRAGILHEYVTRMVERGGSDLLVFPEMLLRWLGAATKAKAYADDTVYSYLKAKPLIDASSLAQRKITLATLNQGSAGALTPNMLRDGGRVDGESVWMMPVEWDRTYVGTARKRAMVIALDETINRLWLYARGDGERVFKVRGDAEQTALVQTHKVTRKGQGTMGEDITLSYFDIPPSWDVGASYPIHWVLEDGSDTPRNQFLRITKLSEGVYALVARSAILAHDALPEIIARYVHPADANPDQGAAADRGVGIDTKTAKDDMASDTAALAEALGTASQKDQSKTPAKAPAKAPRKITKKYKPKDPLEAIIQEAKDNLAPLQNIAPDLDALMGISHNTNKRAFQRAEAVERSQTLLAEHLLAPAITGSPRGALTVPPDRKWRSVNDITGWAWDRDTRDTTLHIAVLLDDLPIFMTPANVHMPLLGKRTPGLEHHGFRIPVLDDFLSTQSPLELMIWETQTLIKNSRLMCQTGPGGKAFLTLEKG</sequence>
<evidence type="ECO:0000256" key="1">
    <source>
        <dbReference type="SAM" id="MobiDB-lite"/>
    </source>
</evidence>
<dbReference type="Gene3D" id="3.40.50.2000">
    <property type="entry name" value="Glycogen Phosphorylase B"/>
    <property type="match status" value="2"/>
</dbReference>
<dbReference type="InterPro" id="IPR001296">
    <property type="entry name" value="Glyco_trans_1"/>
</dbReference>
<feature type="region of interest" description="Disordered" evidence="1">
    <location>
        <begin position="888"/>
        <end position="911"/>
    </location>
</feature>
<accession>A0A2R8BPS6</accession>
<dbReference type="RefSeq" id="WP_181364580.1">
    <property type="nucleotide sequence ID" value="NZ_OMOR01000005.1"/>
</dbReference>
<dbReference type="CDD" id="cd03801">
    <property type="entry name" value="GT4_PimA-like"/>
    <property type="match status" value="1"/>
</dbReference>
<keyword evidence="4" id="KW-0808">Transferase</keyword>
<keyword evidence="5" id="KW-1185">Reference proteome</keyword>
<dbReference type="SUPFAM" id="SSF53756">
    <property type="entry name" value="UDP-Glycosyltransferase/glycogen phosphorylase"/>
    <property type="match status" value="1"/>
</dbReference>
<keyword evidence="4" id="KW-0328">Glycosyltransferase</keyword>
<dbReference type="Proteomes" id="UP000244880">
    <property type="component" value="Unassembled WGS sequence"/>
</dbReference>
<proteinExistence type="predicted"/>
<gene>
    <name evidence="4" type="primary">mshA_2</name>
    <name evidence="4" type="ORF">ASD8599_04080</name>
</gene>
<evidence type="ECO:0000313" key="5">
    <source>
        <dbReference type="Proteomes" id="UP000244880"/>
    </source>
</evidence>
<dbReference type="PANTHER" id="PTHR12526:SF637">
    <property type="entry name" value="GLYCOSYLTRANSFERASE EPSF-RELATED"/>
    <property type="match status" value="1"/>
</dbReference>
<dbReference type="AlphaFoldDB" id="A0A2R8BPS6"/>
<dbReference type="GO" id="GO:0102710">
    <property type="term" value="F:D-inositol-3-phosphate glycosyltransferase activity"/>
    <property type="evidence" value="ECO:0007669"/>
    <property type="project" value="UniProtKB-EC"/>
</dbReference>
<evidence type="ECO:0000259" key="2">
    <source>
        <dbReference type="Pfam" id="PF00534"/>
    </source>
</evidence>
<dbReference type="PANTHER" id="PTHR12526">
    <property type="entry name" value="GLYCOSYLTRANSFERASE"/>
    <property type="match status" value="1"/>
</dbReference>
<name>A0A2R8BPS6_9RHOB</name>
<dbReference type="Pfam" id="PF13439">
    <property type="entry name" value="Glyco_transf_4"/>
    <property type="match status" value="1"/>
</dbReference>
<feature type="domain" description="Glycosyltransferase subfamily 4-like N-terminal" evidence="3">
    <location>
        <begin position="42"/>
        <end position="229"/>
    </location>
</feature>
<evidence type="ECO:0000313" key="4">
    <source>
        <dbReference type="EMBL" id="SPH27614.1"/>
    </source>
</evidence>
<reference evidence="4 5" key="1">
    <citation type="submission" date="2018-03" db="EMBL/GenBank/DDBJ databases">
        <authorList>
            <person name="Keele B.F."/>
        </authorList>
    </citation>
    <scope>NUCLEOTIDE SEQUENCE [LARGE SCALE GENOMIC DNA]</scope>
    <source>
        <strain evidence="4 5">CECT 8599</strain>
    </source>
</reference>
<dbReference type="Pfam" id="PF00534">
    <property type="entry name" value="Glycos_transf_1"/>
    <property type="match status" value="1"/>
</dbReference>
<organism evidence="4 5">
    <name type="scientific">Ascidiaceihabitans donghaensis</name>
    <dbReference type="NCBI Taxonomy" id="1510460"/>
    <lineage>
        <taxon>Bacteria</taxon>
        <taxon>Pseudomonadati</taxon>
        <taxon>Pseudomonadota</taxon>
        <taxon>Alphaproteobacteria</taxon>
        <taxon>Rhodobacterales</taxon>
        <taxon>Paracoccaceae</taxon>
        <taxon>Ascidiaceihabitans</taxon>
    </lineage>
</organism>
<evidence type="ECO:0000259" key="3">
    <source>
        <dbReference type="Pfam" id="PF13439"/>
    </source>
</evidence>
<dbReference type="EMBL" id="OMOR01000005">
    <property type="protein sequence ID" value="SPH27614.1"/>
    <property type="molecule type" value="Genomic_DNA"/>
</dbReference>
<dbReference type="EC" id="2.4.1.250" evidence="4"/>
<dbReference type="InterPro" id="IPR028098">
    <property type="entry name" value="Glyco_trans_4-like_N"/>
</dbReference>